<reference evidence="3 4" key="1">
    <citation type="submission" date="2019-02" db="EMBL/GenBank/DDBJ databases">
        <title>Genome sequencing of the rare red list fungi Phlebia centrifuga.</title>
        <authorList>
            <person name="Buettner E."/>
            <person name="Kellner H."/>
        </authorList>
    </citation>
    <scope>NUCLEOTIDE SEQUENCE [LARGE SCALE GENOMIC DNA]</scope>
    <source>
        <strain evidence="3 4">DSM 108282</strain>
    </source>
</reference>
<dbReference type="Proteomes" id="UP000309038">
    <property type="component" value="Unassembled WGS sequence"/>
</dbReference>
<name>A0A4S4KBA6_9APHY</name>
<evidence type="ECO:0000256" key="1">
    <source>
        <dbReference type="SAM" id="Coils"/>
    </source>
</evidence>
<dbReference type="AlphaFoldDB" id="A0A4S4KBA6"/>
<comment type="caution">
    <text evidence="3">The sequence shown here is derived from an EMBL/GenBank/DDBJ whole genome shotgun (WGS) entry which is preliminary data.</text>
</comment>
<feature type="compositionally biased region" description="Acidic residues" evidence="2">
    <location>
        <begin position="154"/>
        <end position="163"/>
    </location>
</feature>
<dbReference type="EMBL" id="SGPJ01000352">
    <property type="protein sequence ID" value="THG95153.1"/>
    <property type="molecule type" value="Genomic_DNA"/>
</dbReference>
<keyword evidence="1" id="KW-0175">Coiled coil</keyword>
<keyword evidence="4" id="KW-1185">Reference proteome</keyword>
<evidence type="ECO:0000313" key="3">
    <source>
        <dbReference type="EMBL" id="THG95153.1"/>
    </source>
</evidence>
<gene>
    <name evidence="3" type="ORF">EW026_g6447</name>
</gene>
<evidence type="ECO:0000313" key="4">
    <source>
        <dbReference type="Proteomes" id="UP000309038"/>
    </source>
</evidence>
<protein>
    <submittedName>
        <fullName evidence="3">Uncharacterized protein</fullName>
    </submittedName>
</protein>
<feature type="region of interest" description="Disordered" evidence="2">
    <location>
        <begin position="154"/>
        <end position="194"/>
    </location>
</feature>
<accession>A0A4S4KBA6</accession>
<feature type="compositionally biased region" description="Polar residues" evidence="2">
    <location>
        <begin position="174"/>
        <end position="194"/>
    </location>
</feature>
<organism evidence="3 4">
    <name type="scientific">Hermanssonia centrifuga</name>
    <dbReference type="NCBI Taxonomy" id="98765"/>
    <lineage>
        <taxon>Eukaryota</taxon>
        <taxon>Fungi</taxon>
        <taxon>Dikarya</taxon>
        <taxon>Basidiomycota</taxon>
        <taxon>Agaricomycotina</taxon>
        <taxon>Agaricomycetes</taxon>
        <taxon>Polyporales</taxon>
        <taxon>Meruliaceae</taxon>
        <taxon>Hermanssonia</taxon>
    </lineage>
</organism>
<sequence length="194" mass="22053">MPLPKADWEIKLEQLRATNEELQRRKADAEKDRELFRDLYNKASSYATQVTKENDELHSRVSLAETQVRDGLAMIRATYDARMRKLEGEVARLEGLNALLTAKDLKTQGDAVRRRAAEGTELRGDNQKLRAELAELRLDYGRMERLLEQLGEQELEELSEQEEEVKHQLEGLSSPVSSIAATQVTSKSVETLVS</sequence>
<evidence type="ECO:0000256" key="2">
    <source>
        <dbReference type="SAM" id="MobiDB-lite"/>
    </source>
</evidence>
<proteinExistence type="predicted"/>
<feature type="coiled-coil region" evidence="1">
    <location>
        <begin position="5"/>
        <end position="39"/>
    </location>
</feature>